<sequence>MQYSGLDTGKPTSIWCCTPSDVAILLITMVVLILLTVTGISIGIASAAIGAQCGAALPNGDTVYSVYNATGVNTLYVTGDMNTVFVYDTTPDSTNIIVTLVRSSLKADTYKQATTSFKKNDITKQLTLDTVSVQTDFTDCVSIKRTIIIPQSLVGSSLNVNIWKNALIK</sequence>
<evidence type="ECO:0000313" key="2">
    <source>
        <dbReference type="EMBL" id="KAL0489036.1"/>
    </source>
</evidence>
<dbReference type="EMBL" id="JAOPGA020001508">
    <property type="protein sequence ID" value="KAL0489036.1"/>
    <property type="molecule type" value="Genomic_DNA"/>
</dbReference>
<reference evidence="2 3" key="1">
    <citation type="submission" date="2024-03" db="EMBL/GenBank/DDBJ databases">
        <title>The Acrasis kona genome and developmental transcriptomes reveal deep origins of eukaryotic multicellular pathways.</title>
        <authorList>
            <person name="Sheikh S."/>
            <person name="Fu C.-J."/>
            <person name="Brown M.W."/>
            <person name="Baldauf S.L."/>
        </authorList>
    </citation>
    <scope>NUCLEOTIDE SEQUENCE [LARGE SCALE GENOMIC DNA]</scope>
    <source>
        <strain evidence="2 3">ATCC MYA-3509</strain>
    </source>
</reference>
<dbReference type="AlphaFoldDB" id="A0AAW2ZJY5"/>
<evidence type="ECO:0000256" key="1">
    <source>
        <dbReference type="SAM" id="Phobius"/>
    </source>
</evidence>
<accession>A0AAW2ZJY5</accession>
<feature type="transmembrane region" description="Helical" evidence="1">
    <location>
        <begin position="22"/>
        <end position="49"/>
    </location>
</feature>
<proteinExistence type="predicted"/>
<organism evidence="2 3">
    <name type="scientific">Acrasis kona</name>
    <dbReference type="NCBI Taxonomy" id="1008807"/>
    <lineage>
        <taxon>Eukaryota</taxon>
        <taxon>Discoba</taxon>
        <taxon>Heterolobosea</taxon>
        <taxon>Tetramitia</taxon>
        <taxon>Eutetramitia</taxon>
        <taxon>Acrasidae</taxon>
        <taxon>Acrasis</taxon>
    </lineage>
</organism>
<gene>
    <name evidence="2" type="ORF">AKO1_013471</name>
</gene>
<comment type="caution">
    <text evidence="2">The sequence shown here is derived from an EMBL/GenBank/DDBJ whole genome shotgun (WGS) entry which is preliminary data.</text>
</comment>
<protein>
    <submittedName>
        <fullName evidence="2">Uncharacterized protein</fullName>
    </submittedName>
</protein>
<keyword evidence="1" id="KW-1133">Transmembrane helix</keyword>
<evidence type="ECO:0000313" key="3">
    <source>
        <dbReference type="Proteomes" id="UP001431209"/>
    </source>
</evidence>
<keyword evidence="3" id="KW-1185">Reference proteome</keyword>
<name>A0AAW2ZJY5_9EUKA</name>
<keyword evidence="1" id="KW-0472">Membrane</keyword>
<keyword evidence="1" id="KW-0812">Transmembrane</keyword>
<dbReference type="Proteomes" id="UP001431209">
    <property type="component" value="Unassembled WGS sequence"/>
</dbReference>